<evidence type="ECO:0000256" key="6">
    <source>
        <dbReference type="ARBA" id="ARBA00024195"/>
    </source>
</evidence>
<comment type="subcellular location">
    <subcellularLocation>
        <location evidence="1">Membrane</location>
        <topology evidence="1">Multi-pass membrane protein</topology>
    </subcellularLocation>
</comment>
<dbReference type="PANTHER" id="PTHR24256">
    <property type="entry name" value="TRYPTASE-RELATED"/>
    <property type="match status" value="1"/>
</dbReference>
<dbReference type="PRINTS" id="PR00722">
    <property type="entry name" value="CHYMOTRYPSIN"/>
</dbReference>
<sequence length="826" mass="91801">ASPGYTLTFSNTGNFFIGVCDKALYRHVWDEPSIGSPKIPDLIYSIYQGMFAMVTPSIIIGSGQAEQDFTYAYTIQWFCPLSRFNRPSRRQNAHDDGPDTVQNVIVGAVLIWFGWFGFNGGSALTSGMRAIMAFLVTNVAASSAAITSVILEYRKTKQFSPVAFCSGAIIGLVAITPGSGFVGPLATCGSINSGFMGFFKYPWHVLIADSTQPVGKFCSATLINDRVILTSALCVLKVSIAEVLDHPTDSVLYPQDFIASPEELRVWITYDLTLTPKPPDDTAGLKIKDVNIHPRFLYSRSFYDKVDFDIAMLTLKQPLEFGVSTSAVPVCLPSKFLTDSELEGAEIFSTKWHVNLTNLLEKQTVDSISEEMAGPSPNFIYNRMRCRVNTGITWISDRFLCTIAPDFSDTQHADLGGALLAKSEDRFTQYGINSWKSYIPLLSQKQPVSLATNVAGFMSRIEDYSEKMDAKWCQNDWNKKPKASNQFVATLVNQKLTVSKPWTGINSSFRNIRKSCHCGLVNSKQHTRIQGGTEAEPYEYGWQVQLVSRYKDGSALCGGSLINDRIVLTVAHCVLVISNDRPPTRMEAENIEVRIMRHYGVSQRDDRSRTAKVRAVIPHPEFAVFPTLINDIAIIVLSKPLNYNNLKGAVSPICIPETGEVIEMDGREDALVIGWGRLNALEHGTISSTLQQLPVKVISYKDCLDLLHMFKFQYPSFLEAGDKLCAGNFKKVWEYKDPGKVIVYYNFRRITNYNAMKPGGPLFLPLVPNSNTMVHIGLASLVTITGQVGNKPIADLDTVVLYTKTQAFLEFVDYYSLIADATWCSR</sequence>
<keyword evidence="10" id="KW-1185">Reference proteome</keyword>
<evidence type="ECO:0000259" key="8">
    <source>
        <dbReference type="PROSITE" id="PS50240"/>
    </source>
</evidence>
<evidence type="ECO:0000313" key="10">
    <source>
        <dbReference type="Proteomes" id="UP000094527"/>
    </source>
</evidence>
<proteinExistence type="inferred from homology"/>
<accession>A0A1D2M513</accession>
<feature type="non-terminal residue" evidence="9">
    <location>
        <position position="1"/>
    </location>
</feature>
<keyword evidence="2 7" id="KW-0812">Transmembrane</keyword>
<keyword evidence="5" id="KW-1015">Disulfide bond</keyword>
<comment type="similarity">
    <text evidence="6">Belongs to the peptidase S1 family. CLIP subfamily.</text>
</comment>
<dbReference type="GO" id="GO:0004252">
    <property type="term" value="F:serine-type endopeptidase activity"/>
    <property type="evidence" value="ECO:0007669"/>
    <property type="project" value="InterPro"/>
</dbReference>
<name>A0A1D2M513_ORCCI</name>
<feature type="transmembrane region" description="Helical" evidence="7">
    <location>
        <begin position="100"/>
        <end position="118"/>
    </location>
</feature>
<dbReference type="OMA" id="NIEVRIM"/>
<feature type="transmembrane region" description="Helical" evidence="7">
    <location>
        <begin position="130"/>
        <end position="151"/>
    </location>
</feature>
<dbReference type="GO" id="GO:0016020">
    <property type="term" value="C:membrane"/>
    <property type="evidence" value="ECO:0007669"/>
    <property type="project" value="UniProtKB-SubCell"/>
</dbReference>
<dbReference type="InterPro" id="IPR001254">
    <property type="entry name" value="Trypsin_dom"/>
</dbReference>
<dbReference type="GO" id="GO:0008519">
    <property type="term" value="F:ammonium channel activity"/>
    <property type="evidence" value="ECO:0007669"/>
    <property type="project" value="InterPro"/>
</dbReference>
<dbReference type="SUPFAM" id="SSF111352">
    <property type="entry name" value="Ammonium transporter"/>
    <property type="match status" value="1"/>
</dbReference>
<dbReference type="STRING" id="48709.A0A1D2M513"/>
<dbReference type="InterPro" id="IPR051487">
    <property type="entry name" value="Ser/Thr_Proteases_Immune/Dev"/>
</dbReference>
<feature type="domain" description="Peptidase S1" evidence="8">
    <location>
        <begin position="529"/>
        <end position="820"/>
    </location>
</feature>
<evidence type="ECO:0000256" key="7">
    <source>
        <dbReference type="SAM" id="Phobius"/>
    </source>
</evidence>
<organism evidence="9 10">
    <name type="scientific">Orchesella cincta</name>
    <name type="common">Springtail</name>
    <name type="synonym">Podura cincta</name>
    <dbReference type="NCBI Taxonomy" id="48709"/>
    <lineage>
        <taxon>Eukaryota</taxon>
        <taxon>Metazoa</taxon>
        <taxon>Ecdysozoa</taxon>
        <taxon>Arthropoda</taxon>
        <taxon>Hexapoda</taxon>
        <taxon>Collembola</taxon>
        <taxon>Entomobryomorpha</taxon>
        <taxon>Entomobryoidea</taxon>
        <taxon>Orchesellidae</taxon>
        <taxon>Orchesellinae</taxon>
        <taxon>Orchesella</taxon>
    </lineage>
</organism>
<dbReference type="Proteomes" id="UP000094527">
    <property type="component" value="Unassembled WGS sequence"/>
</dbReference>
<dbReference type="Pfam" id="PF00089">
    <property type="entry name" value="Trypsin"/>
    <property type="match status" value="2"/>
</dbReference>
<evidence type="ECO:0000256" key="4">
    <source>
        <dbReference type="ARBA" id="ARBA00023136"/>
    </source>
</evidence>
<dbReference type="InterPro" id="IPR001314">
    <property type="entry name" value="Peptidase_S1A"/>
</dbReference>
<feature type="domain" description="Peptidase S1" evidence="8">
    <location>
        <begin position="191"/>
        <end position="483"/>
    </location>
</feature>
<dbReference type="InterPro" id="IPR043504">
    <property type="entry name" value="Peptidase_S1_PA_chymotrypsin"/>
</dbReference>
<dbReference type="OrthoDB" id="534912at2759"/>
<dbReference type="AlphaFoldDB" id="A0A1D2M513"/>
<dbReference type="PROSITE" id="PS50240">
    <property type="entry name" value="TRYPSIN_DOM"/>
    <property type="match status" value="2"/>
</dbReference>
<gene>
    <name evidence="9" type="ORF">Ocin01_18605</name>
</gene>
<evidence type="ECO:0000256" key="1">
    <source>
        <dbReference type="ARBA" id="ARBA00004141"/>
    </source>
</evidence>
<dbReference type="SMART" id="SM00020">
    <property type="entry name" value="Tryp_SPc"/>
    <property type="match status" value="1"/>
</dbReference>
<dbReference type="CDD" id="cd00190">
    <property type="entry name" value="Tryp_SPc"/>
    <property type="match status" value="1"/>
</dbReference>
<comment type="caution">
    <text evidence="9">The sequence shown here is derived from an EMBL/GenBank/DDBJ whole genome shotgun (WGS) entry which is preliminary data.</text>
</comment>
<dbReference type="InterPro" id="IPR029020">
    <property type="entry name" value="Ammonium/urea_transptr"/>
</dbReference>
<dbReference type="GO" id="GO:0006508">
    <property type="term" value="P:proteolysis"/>
    <property type="evidence" value="ECO:0007669"/>
    <property type="project" value="InterPro"/>
</dbReference>
<dbReference type="Gene3D" id="1.10.3430.10">
    <property type="entry name" value="Ammonium transporter AmtB like domains"/>
    <property type="match status" value="2"/>
</dbReference>
<dbReference type="InterPro" id="IPR024041">
    <property type="entry name" value="NH4_transpt_AmtB-like_dom"/>
</dbReference>
<protein>
    <submittedName>
        <fullName evidence="9">Ammonium transporter 1</fullName>
    </submittedName>
</protein>
<evidence type="ECO:0000313" key="9">
    <source>
        <dbReference type="EMBL" id="ODM88077.1"/>
    </source>
</evidence>
<evidence type="ECO:0000256" key="2">
    <source>
        <dbReference type="ARBA" id="ARBA00022692"/>
    </source>
</evidence>
<dbReference type="SUPFAM" id="SSF50494">
    <property type="entry name" value="Trypsin-like serine proteases"/>
    <property type="match status" value="2"/>
</dbReference>
<dbReference type="EMBL" id="LJIJ01004145">
    <property type="protein sequence ID" value="ODM88077.1"/>
    <property type="molecule type" value="Genomic_DNA"/>
</dbReference>
<dbReference type="InterPro" id="IPR009003">
    <property type="entry name" value="Peptidase_S1_PA"/>
</dbReference>
<evidence type="ECO:0000256" key="3">
    <source>
        <dbReference type="ARBA" id="ARBA00022989"/>
    </source>
</evidence>
<keyword evidence="4 7" id="KW-0472">Membrane</keyword>
<feature type="transmembrane region" description="Helical" evidence="7">
    <location>
        <begin position="163"/>
        <end position="186"/>
    </location>
</feature>
<dbReference type="Gene3D" id="2.40.10.10">
    <property type="entry name" value="Trypsin-like serine proteases"/>
    <property type="match status" value="2"/>
</dbReference>
<keyword evidence="3 7" id="KW-1133">Transmembrane helix</keyword>
<reference evidence="9 10" key="1">
    <citation type="journal article" date="2016" name="Genome Biol. Evol.">
        <title>Gene Family Evolution Reflects Adaptation to Soil Environmental Stressors in the Genome of the Collembolan Orchesella cincta.</title>
        <authorList>
            <person name="Faddeeva-Vakhrusheva A."/>
            <person name="Derks M.F."/>
            <person name="Anvar S.Y."/>
            <person name="Agamennone V."/>
            <person name="Suring W."/>
            <person name="Smit S."/>
            <person name="van Straalen N.M."/>
            <person name="Roelofs D."/>
        </authorList>
    </citation>
    <scope>NUCLEOTIDE SEQUENCE [LARGE SCALE GENOMIC DNA]</scope>
    <source>
        <tissue evidence="9">Mixed pool</tissue>
    </source>
</reference>
<evidence type="ECO:0000256" key="5">
    <source>
        <dbReference type="ARBA" id="ARBA00023157"/>
    </source>
</evidence>
<dbReference type="Pfam" id="PF00909">
    <property type="entry name" value="Ammonium_transp"/>
    <property type="match status" value="1"/>
</dbReference>